<evidence type="ECO:0000313" key="10">
    <source>
        <dbReference type="EMBL" id="MDQ0478314.1"/>
    </source>
</evidence>
<dbReference type="Pfam" id="PF14748">
    <property type="entry name" value="P5CR_dimer"/>
    <property type="match status" value="1"/>
</dbReference>
<keyword evidence="3 5" id="KW-0521">NADP</keyword>
<dbReference type="HAMAP" id="MF_01925">
    <property type="entry name" value="P5C_reductase"/>
    <property type="match status" value="1"/>
</dbReference>
<evidence type="ECO:0000256" key="1">
    <source>
        <dbReference type="ARBA" id="ARBA00005525"/>
    </source>
</evidence>
<evidence type="ECO:0000259" key="9">
    <source>
        <dbReference type="Pfam" id="PF14748"/>
    </source>
</evidence>
<accession>A0ABU0JQH8</accession>
<dbReference type="Gene3D" id="3.40.50.720">
    <property type="entry name" value="NAD(P)-binding Rossmann-like Domain"/>
    <property type="match status" value="1"/>
</dbReference>
<dbReference type="Pfam" id="PF03807">
    <property type="entry name" value="F420_oxidored"/>
    <property type="match status" value="1"/>
</dbReference>
<comment type="subcellular location">
    <subcellularLocation>
        <location evidence="5">Cytoplasm</location>
    </subcellularLocation>
</comment>
<comment type="catalytic activity">
    <reaction evidence="5">
        <text>L-proline + NAD(+) = (S)-1-pyrroline-5-carboxylate + NADH + 2 H(+)</text>
        <dbReference type="Rhea" id="RHEA:14105"/>
        <dbReference type="ChEBI" id="CHEBI:15378"/>
        <dbReference type="ChEBI" id="CHEBI:17388"/>
        <dbReference type="ChEBI" id="CHEBI:57540"/>
        <dbReference type="ChEBI" id="CHEBI:57945"/>
        <dbReference type="ChEBI" id="CHEBI:60039"/>
        <dbReference type="EC" id="1.5.1.2"/>
    </reaction>
</comment>
<gene>
    <name evidence="5" type="primary">proC</name>
    <name evidence="10" type="ORF">QOZ93_000015</name>
</gene>
<dbReference type="InterPro" id="IPR029036">
    <property type="entry name" value="P5CR_dimer"/>
</dbReference>
<dbReference type="EC" id="1.5.1.2" evidence="5 6"/>
<evidence type="ECO:0000259" key="8">
    <source>
        <dbReference type="Pfam" id="PF03807"/>
    </source>
</evidence>
<evidence type="ECO:0000256" key="5">
    <source>
        <dbReference type="HAMAP-Rule" id="MF_01925"/>
    </source>
</evidence>
<dbReference type="PANTHER" id="PTHR11645">
    <property type="entry name" value="PYRROLINE-5-CARBOXYLATE REDUCTASE"/>
    <property type="match status" value="1"/>
</dbReference>
<comment type="catalytic activity">
    <reaction evidence="5 7">
        <text>L-proline + NADP(+) = (S)-1-pyrroline-5-carboxylate + NADPH + 2 H(+)</text>
        <dbReference type="Rhea" id="RHEA:14109"/>
        <dbReference type="ChEBI" id="CHEBI:15378"/>
        <dbReference type="ChEBI" id="CHEBI:17388"/>
        <dbReference type="ChEBI" id="CHEBI:57783"/>
        <dbReference type="ChEBI" id="CHEBI:58349"/>
        <dbReference type="ChEBI" id="CHEBI:60039"/>
        <dbReference type="EC" id="1.5.1.2"/>
    </reaction>
</comment>
<dbReference type="SUPFAM" id="SSF51735">
    <property type="entry name" value="NAD(P)-binding Rossmann-fold domains"/>
    <property type="match status" value="1"/>
</dbReference>
<dbReference type="PANTHER" id="PTHR11645:SF0">
    <property type="entry name" value="PYRROLINE-5-CARBOXYLATE REDUCTASE 3"/>
    <property type="match status" value="1"/>
</dbReference>
<name>A0ABU0JQH8_HATLI</name>
<sequence>MSFNISFIGCGNMGRAMIGGIINSGIVKPQEIFVADLFVPSLEKVKEKYGANTTVDNIEVSKKADVLILAVKPNILSSVASEIKNSIKKDTIIISIVAGKTIANLEEYFGNEHKIVRTMPNTPALVGEGMAAVCGNKNINDDDLNKVKSIFSSFGKVEVIPEKLIDAFVSLSGSSPAYIFMLIEAMADAAVYDGMPRDKAYKIAAQAVLGSAKMVLETGKHPAQLKDMVCSPAGTTIEAVEVLEENGFRSSIMKAMKACTNKCKDMSK</sequence>
<comment type="function">
    <text evidence="5">Catalyzes the reduction of 1-pyrroline-5-carboxylate (PCA) to L-proline.</text>
</comment>
<comment type="pathway">
    <text evidence="5 7">Amino-acid biosynthesis; L-proline biosynthesis; L-proline from L-glutamate 5-semialdehyde: step 1/1.</text>
</comment>
<keyword evidence="2 5" id="KW-0641">Proline biosynthesis</keyword>
<evidence type="ECO:0000256" key="4">
    <source>
        <dbReference type="ARBA" id="ARBA00023002"/>
    </source>
</evidence>
<organism evidence="10 11">
    <name type="scientific">Hathewaya limosa</name>
    <name type="common">Clostridium limosum</name>
    <dbReference type="NCBI Taxonomy" id="1536"/>
    <lineage>
        <taxon>Bacteria</taxon>
        <taxon>Bacillati</taxon>
        <taxon>Bacillota</taxon>
        <taxon>Clostridia</taxon>
        <taxon>Eubacteriales</taxon>
        <taxon>Clostridiaceae</taxon>
        <taxon>Hathewaya</taxon>
    </lineage>
</organism>
<dbReference type="NCBIfam" id="TIGR00112">
    <property type="entry name" value="proC"/>
    <property type="match status" value="1"/>
</dbReference>
<dbReference type="EMBL" id="JAUSWN010000001">
    <property type="protein sequence ID" value="MDQ0478314.1"/>
    <property type="molecule type" value="Genomic_DNA"/>
</dbReference>
<dbReference type="InterPro" id="IPR053790">
    <property type="entry name" value="P5CR-like_CS"/>
</dbReference>
<keyword evidence="5" id="KW-0963">Cytoplasm</keyword>
<dbReference type="InterPro" id="IPR008927">
    <property type="entry name" value="6-PGluconate_DH-like_C_sf"/>
</dbReference>
<evidence type="ECO:0000256" key="7">
    <source>
        <dbReference type="RuleBase" id="RU003903"/>
    </source>
</evidence>
<dbReference type="InterPro" id="IPR036291">
    <property type="entry name" value="NAD(P)-bd_dom_sf"/>
</dbReference>
<comment type="similarity">
    <text evidence="1 5 7">Belongs to the pyrroline-5-carboxylate reductase family.</text>
</comment>
<reference evidence="10 11" key="1">
    <citation type="submission" date="2023-07" db="EMBL/GenBank/DDBJ databases">
        <title>Genomic Encyclopedia of Type Strains, Phase IV (KMG-IV): sequencing the most valuable type-strain genomes for metagenomic binning, comparative biology and taxonomic classification.</title>
        <authorList>
            <person name="Goeker M."/>
        </authorList>
    </citation>
    <scope>NUCLEOTIDE SEQUENCE [LARGE SCALE GENOMIC DNA]</scope>
    <source>
        <strain evidence="10 11">DSM 1400</strain>
    </source>
</reference>
<protein>
    <recommendedName>
        <fullName evidence="5 6">Pyrroline-5-carboxylate reductase</fullName>
        <shortName evidence="5">P5C reductase</shortName>
        <shortName evidence="5">P5CR</shortName>
        <ecNumber evidence="5 6">1.5.1.2</ecNumber>
    </recommendedName>
    <alternativeName>
        <fullName evidence="5">PCA reductase</fullName>
    </alternativeName>
</protein>
<dbReference type="Proteomes" id="UP001224418">
    <property type="component" value="Unassembled WGS sequence"/>
</dbReference>
<dbReference type="InterPro" id="IPR028939">
    <property type="entry name" value="P5C_Rdtase_cat_N"/>
</dbReference>
<proteinExistence type="inferred from homology"/>
<dbReference type="InterPro" id="IPR000304">
    <property type="entry name" value="Pyrroline-COOH_reductase"/>
</dbReference>
<feature type="domain" description="Pyrroline-5-carboxylate reductase dimerisation" evidence="9">
    <location>
        <begin position="162"/>
        <end position="266"/>
    </location>
</feature>
<keyword evidence="4 5" id="KW-0560">Oxidoreductase</keyword>
<evidence type="ECO:0000256" key="3">
    <source>
        <dbReference type="ARBA" id="ARBA00022857"/>
    </source>
</evidence>
<evidence type="ECO:0000256" key="2">
    <source>
        <dbReference type="ARBA" id="ARBA00022650"/>
    </source>
</evidence>
<dbReference type="SUPFAM" id="SSF48179">
    <property type="entry name" value="6-phosphogluconate dehydrogenase C-terminal domain-like"/>
    <property type="match status" value="1"/>
</dbReference>
<keyword evidence="5 7" id="KW-0028">Amino-acid biosynthesis</keyword>
<dbReference type="PIRSF" id="PIRSF000193">
    <property type="entry name" value="Pyrrol-5-carb_rd"/>
    <property type="match status" value="1"/>
</dbReference>
<dbReference type="RefSeq" id="WP_307354646.1">
    <property type="nucleotide sequence ID" value="NZ_BAAACJ010000024.1"/>
</dbReference>
<dbReference type="Gene3D" id="1.10.3730.10">
    <property type="entry name" value="ProC C-terminal domain-like"/>
    <property type="match status" value="1"/>
</dbReference>
<evidence type="ECO:0000256" key="6">
    <source>
        <dbReference type="NCBIfam" id="TIGR00112"/>
    </source>
</evidence>
<feature type="domain" description="Pyrroline-5-carboxylate reductase catalytic N-terminal" evidence="8">
    <location>
        <begin position="5"/>
        <end position="99"/>
    </location>
</feature>
<keyword evidence="11" id="KW-1185">Reference proteome</keyword>
<dbReference type="PROSITE" id="PS00521">
    <property type="entry name" value="P5CR"/>
    <property type="match status" value="1"/>
</dbReference>
<comment type="caution">
    <text evidence="10">The sequence shown here is derived from an EMBL/GenBank/DDBJ whole genome shotgun (WGS) entry which is preliminary data.</text>
</comment>
<dbReference type="GO" id="GO:0004735">
    <property type="term" value="F:pyrroline-5-carboxylate reductase activity"/>
    <property type="evidence" value="ECO:0007669"/>
    <property type="project" value="UniProtKB-EC"/>
</dbReference>
<evidence type="ECO:0000313" key="11">
    <source>
        <dbReference type="Proteomes" id="UP001224418"/>
    </source>
</evidence>